<comment type="catalytic activity">
    <reaction evidence="10">
        <text>5-phospho-beta-D-ribosylamine + glycine + ATP = N(1)-(5-phospho-beta-D-ribosyl)glycinamide + ADP + phosphate + H(+)</text>
        <dbReference type="Rhea" id="RHEA:17453"/>
        <dbReference type="ChEBI" id="CHEBI:15378"/>
        <dbReference type="ChEBI" id="CHEBI:30616"/>
        <dbReference type="ChEBI" id="CHEBI:43474"/>
        <dbReference type="ChEBI" id="CHEBI:57305"/>
        <dbReference type="ChEBI" id="CHEBI:58681"/>
        <dbReference type="ChEBI" id="CHEBI:143788"/>
        <dbReference type="ChEBI" id="CHEBI:456216"/>
        <dbReference type="EC" id="6.3.4.13"/>
    </reaction>
</comment>
<organism evidence="13 14">
    <name type="scientific">Winogradskyella epiphytica</name>
    <dbReference type="NCBI Taxonomy" id="262005"/>
    <lineage>
        <taxon>Bacteria</taxon>
        <taxon>Pseudomonadati</taxon>
        <taxon>Bacteroidota</taxon>
        <taxon>Flavobacteriia</taxon>
        <taxon>Flavobacteriales</taxon>
        <taxon>Flavobacteriaceae</taxon>
        <taxon>Winogradskyella</taxon>
    </lineage>
</organism>
<evidence type="ECO:0000256" key="4">
    <source>
        <dbReference type="ARBA" id="ARBA00022741"/>
    </source>
</evidence>
<comment type="caution">
    <text evidence="13">The sequence shown here is derived from an EMBL/GenBank/DDBJ whole genome shotgun (WGS) entry which is preliminary data.</text>
</comment>
<dbReference type="InterPro" id="IPR020560">
    <property type="entry name" value="PRibGlycinamide_synth_C-dom"/>
</dbReference>
<accession>A0A2V4X034</accession>
<dbReference type="Pfam" id="PF02844">
    <property type="entry name" value="GARS_N"/>
    <property type="match status" value="1"/>
</dbReference>
<proteinExistence type="inferred from homology"/>
<dbReference type="HAMAP" id="MF_00138">
    <property type="entry name" value="GARS"/>
    <property type="match status" value="1"/>
</dbReference>
<evidence type="ECO:0000256" key="8">
    <source>
        <dbReference type="ARBA" id="ARBA00042242"/>
    </source>
</evidence>
<dbReference type="SUPFAM" id="SSF52440">
    <property type="entry name" value="PreATP-grasp domain"/>
    <property type="match status" value="1"/>
</dbReference>
<keyword evidence="5 10" id="KW-0658">Purine biosynthesis</keyword>
<dbReference type="Gene3D" id="3.30.1490.20">
    <property type="entry name" value="ATP-grasp fold, A domain"/>
    <property type="match status" value="1"/>
</dbReference>
<dbReference type="EMBL" id="QJTD01000001">
    <property type="protein sequence ID" value="PYE83286.1"/>
    <property type="molecule type" value="Genomic_DNA"/>
</dbReference>
<dbReference type="Pfam" id="PF01071">
    <property type="entry name" value="GARS_A"/>
    <property type="match status" value="1"/>
</dbReference>
<dbReference type="AlphaFoldDB" id="A0A2V4X034"/>
<evidence type="ECO:0000313" key="13">
    <source>
        <dbReference type="EMBL" id="PYE83286.1"/>
    </source>
</evidence>
<keyword evidence="6 11" id="KW-0067">ATP-binding</keyword>
<evidence type="ECO:0000256" key="1">
    <source>
        <dbReference type="ARBA" id="ARBA00005174"/>
    </source>
</evidence>
<dbReference type="PROSITE" id="PS50975">
    <property type="entry name" value="ATP_GRASP"/>
    <property type="match status" value="1"/>
</dbReference>
<evidence type="ECO:0000256" key="11">
    <source>
        <dbReference type="PROSITE-ProRule" id="PRU00409"/>
    </source>
</evidence>
<feature type="domain" description="ATP-grasp" evidence="12">
    <location>
        <begin position="118"/>
        <end position="329"/>
    </location>
</feature>
<evidence type="ECO:0000256" key="7">
    <source>
        <dbReference type="ARBA" id="ARBA00038345"/>
    </source>
</evidence>
<evidence type="ECO:0000256" key="10">
    <source>
        <dbReference type="HAMAP-Rule" id="MF_00138"/>
    </source>
</evidence>
<dbReference type="SUPFAM" id="SSF51246">
    <property type="entry name" value="Rudiment single hybrid motif"/>
    <property type="match status" value="1"/>
</dbReference>
<evidence type="ECO:0000256" key="6">
    <source>
        <dbReference type="ARBA" id="ARBA00022840"/>
    </source>
</evidence>
<dbReference type="GO" id="GO:0004637">
    <property type="term" value="F:phosphoribosylamine-glycine ligase activity"/>
    <property type="evidence" value="ECO:0007669"/>
    <property type="project" value="UniProtKB-UniRule"/>
</dbReference>
<dbReference type="FunFam" id="3.90.600.10:FF:000001">
    <property type="entry name" value="Trifunctional purine biosynthetic protein adenosine-3"/>
    <property type="match status" value="1"/>
</dbReference>
<reference evidence="13 14" key="1">
    <citation type="submission" date="2018-06" db="EMBL/GenBank/DDBJ databases">
        <title>Genomic Encyclopedia of Type Strains, Phase III (KMG-III): the genomes of soil and plant-associated and newly described type strains.</title>
        <authorList>
            <person name="Whitman W."/>
        </authorList>
    </citation>
    <scope>NUCLEOTIDE SEQUENCE [LARGE SCALE GENOMIC DNA]</scope>
    <source>
        <strain evidence="13 14">CECT 7945</strain>
    </source>
</reference>
<keyword evidence="3 10" id="KW-0436">Ligase</keyword>
<dbReference type="GO" id="GO:0046872">
    <property type="term" value="F:metal ion binding"/>
    <property type="evidence" value="ECO:0007669"/>
    <property type="project" value="InterPro"/>
</dbReference>
<dbReference type="GO" id="GO:0009113">
    <property type="term" value="P:purine nucleobase biosynthetic process"/>
    <property type="evidence" value="ECO:0007669"/>
    <property type="project" value="InterPro"/>
</dbReference>
<evidence type="ECO:0000259" key="12">
    <source>
        <dbReference type="PROSITE" id="PS50975"/>
    </source>
</evidence>
<evidence type="ECO:0000256" key="5">
    <source>
        <dbReference type="ARBA" id="ARBA00022755"/>
    </source>
</evidence>
<dbReference type="SMART" id="SM01210">
    <property type="entry name" value="GARS_C"/>
    <property type="match status" value="1"/>
</dbReference>
<dbReference type="SUPFAM" id="SSF56059">
    <property type="entry name" value="Glutathione synthetase ATP-binding domain-like"/>
    <property type="match status" value="1"/>
</dbReference>
<dbReference type="Pfam" id="PF02843">
    <property type="entry name" value="GARS_C"/>
    <property type="match status" value="1"/>
</dbReference>
<evidence type="ECO:0000256" key="9">
    <source>
        <dbReference type="ARBA" id="ARBA00042864"/>
    </source>
</evidence>
<dbReference type="InterPro" id="IPR020561">
    <property type="entry name" value="PRibGlycinamid_synth_ATP-grasp"/>
</dbReference>
<dbReference type="InterPro" id="IPR011761">
    <property type="entry name" value="ATP-grasp"/>
</dbReference>
<dbReference type="InterPro" id="IPR020562">
    <property type="entry name" value="PRibGlycinamide_synth_N"/>
</dbReference>
<sequence length="430" mass="47002">MGKQILTMNILVLGSGGREHTFAWKIAQSDRCEALYVAPGNSGTEAIATNLNIAVTDFDAIKSAVLAHNIDIVVVGPEDPLVQGIHDFFLQDDALKNVSVIGPQKAAAELEGSKEFAKEFMMRHHIPTAAYESFTKDNVEDGYKFLESLNPPYVLKADGLAAGKGVLILNDLQEAKTELKSMLVDAKFGEASTKVVIEEFLDGIELSCFVLTDGKNYKVLPTAKDYKRIGEGDTGLNTGGMGAVSPVPFATKEFLEKIENRVVKPTVEGLKKDNLPYVGFIFIGLIKVGDDPKVIEYNVRMGDPETEVVLPRLKTDLVSIFEAMGNQTLNEISIEIDERAATTVMLVSGGYPEAYEKGKEITGIEKISDSIVFHAGAKLQDGKVVTSGGRVMAITSYGNTYNEAIKKSYQSIEKLNFDKMYYRKDIGFDL</sequence>
<dbReference type="InterPro" id="IPR000115">
    <property type="entry name" value="PRibGlycinamide_synth"/>
</dbReference>
<dbReference type="InterPro" id="IPR011054">
    <property type="entry name" value="Rudment_hybrid_motif"/>
</dbReference>
<dbReference type="Proteomes" id="UP000248054">
    <property type="component" value="Unassembled WGS sequence"/>
</dbReference>
<dbReference type="SMART" id="SM01209">
    <property type="entry name" value="GARS_A"/>
    <property type="match status" value="1"/>
</dbReference>
<keyword evidence="4 11" id="KW-0547">Nucleotide-binding</keyword>
<dbReference type="InterPro" id="IPR016185">
    <property type="entry name" value="PreATP-grasp_dom_sf"/>
</dbReference>
<name>A0A2V4X034_9FLAO</name>
<comment type="similarity">
    <text evidence="7 10">Belongs to the GARS family.</text>
</comment>
<gene>
    <name evidence="10" type="primary">purD</name>
    <name evidence="13" type="ORF">DFQ11_101718</name>
</gene>
<dbReference type="InterPro" id="IPR013815">
    <property type="entry name" value="ATP_grasp_subdomain_1"/>
</dbReference>
<dbReference type="NCBIfam" id="TIGR00877">
    <property type="entry name" value="purD"/>
    <property type="match status" value="1"/>
</dbReference>
<keyword evidence="14" id="KW-1185">Reference proteome</keyword>
<comment type="pathway">
    <text evidence="1 10">Purine metabolism; IMP biosynthesis via de novo pathway; N(1)-(5-phospho-D-ribosyl)glycinamide from 5-phospho-alpha-D-ribose 1-diphosphate: step 2/2.</text>
</comment>
<protein>
    <recommendedName>
        <fullName evidence="2 10">Phosphoribosylamine--glycine ligase</fullName>
        <ecNumber evidence="2 10">6.3.4.13</ecNumber>
    </recommendedName>
    <alternativeName>
        <fullName evidence="10">GARS</fullName>
    </alternativeName>
    <alternativeName>
        <fullName evidence="8 10">Glycinamide ribonucleotide synthetase</fullName>
    </alternativeName>
    <alternativeName>
        <fullName evidence="9 10">Phosphoribosylglycinamide synthetase</fullName>
    </alternativeName>
</protein>
<dbReference type="UniPathway" id="UPA00074">
    <property type="reaction ID" value="UER00125"/>
</dbReference>
<dbReference type="InterPro" id="IPR037123">
    <property type="entry name" value="PRibGlycinamide_synth_C_sf"/>
</dbReference>
<evidence type="ECO:0000313" key="14">
    <source>
        <dbReference type="Proteomes" id="UP000248054"/>
    </source>
</evidence>
<dbReference type="Gene3D" id="3.30.470.20">
    <property type="entry name" value="ATP-grasp fold, B domain"/>
    <property type="match status" value="1"/>
</dbReference>
<dbReference type="PANTHER" id="PTHR43472">
    <property type="entry name" value="PHOSPHORIBOSYLAMINE--GLYCINE LIGASE"/>
    <property type="match status" value="1"/>
</dbReference>
<dbReference type="Gene3D" id="3.40.50.20">
    <property type="match status" value="1"/>
</dbReference>
<dbReference type="GO" id="GO:0005524">
    <property type="term" value="F:ATP binding"/>
    <property type="evidence" value="ECO:0007669"/>
    <property type="project" value="UniProtKB-UniRule"/>
</dbReference>
<evidence type="ECO:0000256" key="2">
    <source>
        <dbReference type="ARBA" id="ARBA00013255"/>
    </source>
</evidence>
<dbReference type="GO" id="GO:0006189">
    <property type="term" value="P:'de novo' IMP biosynthetic process"/>
    <property type="evidence" value="ECO:0007669"/>
    <property type="project" value="UniProtKB-UniRule"/>
</dbReference>
<dbReference type="PANTHER" id="PTHR43472:SF1">
    <property type="entry name" value="PHOSPHORIBOSYLAMINE--GLYCINE LIGASE, CHLOROPLASTIC"/>
    <property type="match status" value="1"/>
</dbReference>
<dbReference type="Gene3D" id="3.90.600.10">
    <property type="entry name" value="Phosphoribosylglycinamide synthetase, C-terminal domain"/>
    <property type="match status" value="1"/>
</dbReference>
<dbReference type="EC" id="6.3.4.13" evidence="2 10"/>
<evidence type="ECO:0000256" key="3">
    <source>
        <dbReference type="ARBA" id="ARBA00022598"/>
    </source>
</evidence>